<keyword evidence="1" id="KW-0677">Repeat</keyword>
<proteinExistence type="predicted"/>
<gene>
    <name evidence="4" type="ORF">P167DRAFT_576825</name>
</gene>
<evidence type="ECO:0000259" key="3">
    <source>
        <dbReference type="Pfam" id="PF24883"/>
    </source>
</evidence>
<dbReference type="InterPro" id="IPR056884">
    <property type="entry name" value="NPHP3-like_N"/>
</dbReference>
<evidence type="ECO:0000256" key="2">
    <source>
        <dbReference type="SAM" id="MobiDB-lite"/>
    </source>
</evidence>
<dbReference type="SUPFAM" id="SSF52540">
    <property type="entry name" value="P-loop containing nucleoside triphosphate hydrolases"/>
    <property type="match status" value="1"/>
</dbReference>
<reference evidence="4 5" key="1">
    <citation type="journal article" date="2018" name="Nat. Ecol. Evol.">
        <title>Pezizomycetes genomes reveal the molecular basis of ectomycorrhizal truffle lifestyle.</title>
        <authorList>
            <person name="Murat C."/>
            <person name="Payen T."/>
            <person name="Noel B."/>
            <person name="Kuo A."/>
            <person name="Morin E."/>
            <person name="Chen J."/>
            <person name="Kohler A."/>
            <person name="Krizsan K."/>
            <person name="Balestrini R."/>
            <person name="Da Silva C."/>
            <person name="Montanini B."/>
            <person name="Hainaut M."/>
            <person name="Levati E."/>
            <person name="Barry K.W."/>
            <person name="Belfiori B."/>
            <person name="Cichocki N."/>
            <person name="Clum A."/>
            <person name="Dockter R.B."/>
            <person name="Fauchery L."/>
            <person name="Guy J."/>
            <person name="Iotti M."/>
            <person name="Le Tacon F."/>
            <person name="Lindquist E.A."/>
            <person name="Lipzen A."/>
            <person name="Malagnac F."/>
            <person name="Mello A."/>
            <person name="Molinier V."/>
            <person name="Miyauchi S."/>
            <person name="Poulain J."/>
            <person name="Riccioni C."/>
            <person name="Rubini A."/>
            <person name="Sitrit Y."/>
            <person name="Splivallo R."/>
            <person name="Traeger S."/>
            <person name="Wang M."/>
            <person name="Zifcakova L."/>
            <person name="Wipf D."/>
            <person name="Zambonelli A."/>
            <person name="Paolocci F."/>
            <person name="Nowrousian M."/>
            <person name="Ottonello S."/>
            <person name="Baldrian P."/>
            <person name="Spatafora J.W."/>
            <person name="Henrissat B."/>
            <person name="Nagy L.G."/>
            <person name="Aury J.M."/>
            <person name="Wincker P."/>
            <person name="Grigoriev I.V."/>
            <person name="Bonfante P."/>
            <person name="Martin F.M."/>
        </authorList>
    </citation>
    <scope>NUCLEOTIDE SEQUENCE [LARGE SCALE GENOMIC DNA]</scope>
    <source>
        <strain evidence="4 5">CCBAS932</strain>
    </source>
</reference>
<dbReference type="Gene3D" id="3.40.50.300">
    <property type="entry name" value="P-loop containing nucleotide triphosphate hydrolases"/>
    <property type="match status" value="1"/>
</dbReference>
<name>A0A3N4KKK8_9PEZI</name>
<evidence type="ECO:0000313" key="5">
    <source>
        <dbReference type="Proteomes" id="UP000277580"/>
    </source>
</evidence>
<dbReference type="EMBL" id="ML119147">
    <property type="protein sequence ID" value="RPB09958.1"/>
    <property type="molecule type" value="Genomic_DNA"/>
</dbReference>
<dbReference type="Proteomes" id="UP000277580">
    <property type="component" value="Unassembled WGS sequence"/>
</dbReference>
<evidence type="ECO:0000313" key="4">
    <source>
        <dbReference type="EMBL" id="RPB09958.1"/>
    </source>
</evidence>
<dbReference type="AlphaFoldDB" id="A0A3N4KKK8"/>
<sequence length="376" mass="41880">MARLSVNPRDPPTPSPAGSSGQVLNKKVKKISIGHRGGMMKSYRLQIRFRGAKWAPARHPEVLQVVMPAGNSQTNNAVTGNGVAFIPTTLKKSKSSWETALTKLSPEEQQAFGFGGTEKLDILEAVLTATREKRDICRQKQWKYTWKGETIILRDIADKILVWVDKFKSIGDAKQYYSKNTGVRIAFSTFETELASLLDDIATQETSLLKATDLAEAEYHRIAGHELQETSREISDGLKRLAQGFQMPIIRIDSDVKKLVNAQNAEERTNILKWLSDFIQWQRSSASTILWLRGIPGAGKTKLASRVIDNAIQQRKSGGDEALAYFYCKRDASGPTDPEVIMSAIVKQLCCPRPLLPLQNEVVAVYESRKNSGFSL</sequence>
<dbReference type="PANTHER" id="PTHR10039">
    <property type="entry name" value="AMELOGENIN"/>
    <property type="match status" value="1"/>
</dbReference>
<feature type="domain" description="Nephrocystin 3-like N-terminal" evidence="3">
    <location>
        <begin position="276"/>
        <end position="357"/>
    </location>
</feature>
<organism evidence="4 5">
    <name type="scientific">Morchella conica CCBAS932</name>
    <dbReference type="NCBI Taxonomy" id="1392247"/>
    <lineage>
        <taxon>Eukaryota</taxon>
        <taxon>Fungi</taxon>
        <taxon>Dikarya</taxon>
        <taxon>Ascomycota</taxon>
        <taxon>Pezizomycotina</taxon>
        <taxon>Pezizomycetes</taxon>
        <taxon>Pezizales</taxon>
        <taxon>Morchellaceae</taxon>
        <taxon>Morchella</taxon>
    </lineage>
</organism>
<protein>
    <recommendedName>
        <fullName evidence="3">Nephrocystin 3-like N-terminal domain-containing protein</fullName>
    </recommendedName>
</protein>
<evidence type="ECO:0000256" key="1">
    <source>
        <dbReference type="ARBA" id="ARBA00022737"/>
    </source>
</evidence>
<dbReference type="Pfam" id="PF24883">
    <property type="entry name" value="NPHP3_N"/>
    <property type="match status" value="1"/>
</dbReference>
<dbReference type="InterPro" id="IPR027417">
    <property type="entry name" value="P-loop_NTPase"/>
</dbReference>
<dbReference type="OrthoDB" id="7464126at2759"/>
<accession>A0A3N4KKK8</accession>
<keyword evidence="5" id="KW-1185">Reference proteome</keyword>
<dbReference type="STRING" id="1392247.A0A3N4KKK8"/>
<dbReference type="InParanoid" id="A0A3N4KKK8"/>
<feature type="region of interest" description="Disordered" evidence="2">
    <location>
        <begin position="1"/>
        <end position="25"/>
    </location>
</feature>